<name>A0A9E7ADA2_9ACTN</name>
<evidence type="ECO:0000256" key="1">
    <source>
        <dbReference type="SAM" id="MobiDB-lite"/>
    </source>
</evidence>
<feature type="region of interest" description="Disordered" evidence="1">
    <location>
        <begin position="51"/>
        <end position="81"/>
    </location>
</feature>
<protein>
    <submittedName>
        <fullName evidence="2">Uncharacterized protein</fullName>
    </submittedName>
</protein>
<evidence type="ECO:0000313" key="3">
    <source>
        <dbReference type="Proteomes" id="UP000831562"/>
    </source>
</evidence>
<proteinExistence type="predicted"/>
<organism evidence="2 3">
    <name type="scientific">Lancefieldella parvula</name>
    <dbReference type="NCBI Taxonomy" id="1382"/>
    <lineage>
        <taxon>Bacteria</taxon>
        <taxon>Bacillati</taxon>
        <taxon>Actinomycetota</taxon>
        <taxon>Coriobacteriia</taxon>
        <taxon>Coriobacteriales</taxon>
        <taxon>Atopobiaceae</taxon>
        <taxon>Lancefieldella</taxon>
    </lineage>
</organism>
<sequence>MGDAVAQMLEETDSWSHKIEEIRNNMIFNLGHGGEAAGKFILERVLAHQEGTADADVEKTDDAAADVDTANDTERRRRQLR</sequence>
<accession>A0A9E7ADA2</accession>
<evidence type="ECO:0000313" key="2">
    <source>
        <dbReference type="EMBL" id="UQF78468.1"/>
    </source>
</evidence>
<gene>
    <name evidence="2" type="ORF">M3I19_01860</name>
</gene>
<dbReference type="EMBL" id="CP097092">
    <property type="protein sequence ID" value="UQF78468.1"/>
    <property type="molecule type" value="Genomic_DNA"/>
</dbReference>
<dbReference type="Proteomes" id="UP000831562">
    <property type="component" value="Chromosome"/>
</dbReference>
<reference evidence="2" key="1">
    <citation type="submission" date="2022-05" db="EMBL/GenBank/DDBJ databases">
        <title>Using nanopore sequencing to obtain complete genomes from saliva samples.</title>
        <authorList>
            <person name="Baker J.L."/>
        </authorList>
    </citation>
    <scope>NUCLEOTIDE SEQUENCE</scope>
    <source>
        <strain evidence="2">JCVI-JB-Lp32</strain>
    </source>
</reference>
<dbReference type="AlphaFoldDB" id="A0A9E7ADA2"/>